<keyword evidence="1" id="KW-0812">Transmembrane</keyword>
<gene>
    <name evidence="2" type="ORF">P153DRAFT_96699</name>
</gene>
<evidence type="ECO:0000256" key="1">
    <source>
        <dbReference type="SAM" id="Phobius"/>
    </source>
</evidence>
<sequence>MSGVELASLVFASLGIISKFLTSTLSNEPSRLYDTTRTWQPLLSPKDNFIEVFDIPFSPGKSAKLHLKAINVRNLDDVLKAVPVQEEGFVRVCFAENLNVLNSSAVAVPAFAGCSPMISQWNSSSKPTRWETYSYKLSPPQPMYRVAEKSFYVDSLSMAAGTIRRTLRCMIDSTDNNRMILYIDATSMIQRLDILFDEIHLREHVVPKLSSEAAYAYHDQFCSDLQSPIQIYPTLGVQIASASGLKQLILLRYCHALIEDYSNLIYPLRADYAKRKEGLSDTRRTTLTMSMLKEIIRDAFFYEEVTERAAELARSVNTLVECLKPLLGGAMNFPGFQCLAVELQSTCTDMEKIAVTMSATLDNHLRLFELSRGMHEAQSVRLLSILASIFLPLSLACGLLSMQTRFIDLHVLLYDFFGVLVLLGTIVIAILIVLRLHQWWKVLLSQLDRDQMFRRYVRPKGHIVFLCFLFLGWALLLSSFLVGMIKDVDLGLKILGYGVSAAAGICFVALIGIAGIAISVWLIV</sequence>
<dbReference type="Gene3D" id="1.20.58.340">
    <property type="entry name" value="Magnesium transport protein CorA, transmembrane region"/>
    <property type="match status" value="1"/>
</dbReference>
<dbReference type="GeneID" id="54413955"/>
<protein>
    <submittedName>
        <fullName evidence="2">Uncharacterized protein</fullName>
    </submittedName>
</protein>
<name>A0A6A6APF1_9PLEO</name>
<feature type="transmembrane region" description="Helical" evidence="1">
    <location>
        <begin position="462"/>
        <end position="482"/>
    </location>
</feature>
<feature type="transmembrane region" description="Helical" evidence="1">
    <location>
        <begin position="494"/>
        <end position="523"/>
    </location>
</feature>
<keyword evidence="1" id="KW-0472">Membrane</keyword>
<proteinExistence type="predicted"/>
<feature type="transmembrane region" description="Helical" evidence="1">
    <location>
        <begin position="382"/>
        <end position="400"/>
    </location>
</feature>
<keyword evidence="3" id="KW-1185">Reference proteome</keyword>
<dbReference type="OrthoDB" id="3231000at2759"/>
<dbReference type="EMBL" id="ML977498">
    <property type="protein sequence ID" value="KAF2133670.1"/>
    <property type="molecule type" value="Genomic_DNA"/>
</dbReference>
<evidence type="ECO:0000313" key="2">
    <source>
        <dbReference type="EMBL" id="KAF2133670.1"/>
    </source>
</evidence>
<accession>A0A6A6APF1</accession>
<keyword evidence="1" id="KW-1133">Transmembrane helix</keyword>
<dbReference type="AlphaFoldDB" id="A0A6A6APF1"/>
<evidence type="ECO:0000313" key="3">
    <source>
        <dbReference type="Proteomes" id="UP000799771"/>
    </source>
</evidence>
<organism evidence="2 3">
    <name type="scientific">Dothidotthia symphoricarpi CBS 119687</name>
    <dbReference type="NCBI Taxonomy" id="1392245"/>
    <lineage>
        <taxon>Eukaryota</taxon>
        <taxon>Fungi</taxon>
        <taxon>Dikarya</taxon>
        <taxon>Ascomycota</taxon>
        <taxon>Pezizomycotina</taxon>
        <taxon>Dothideomycetes</taxon>
        <taxon>Pleosporomycetidae</taxon>
        <taxon>Pleosporales</taxon>
        <taxon>Dothidotthiaceae</taxon>
        <taxon>Dothidotthia</taxon>
    </lineage>
</organism>
<reference evidence="2" key="1">
    <citation type="journal article" date="2020" name="Stud. Mycol.">
        <title>101 Dothideomycetes genomes: a test case for predicting lifestyles and emergence of pathogens.</title>
        <authorList>
            <person name="Haridas S."/>
            <person name="Albert R."/>
            <person name="Binder M."/>
            <person name="Bloem J."/>
            <person name="Labutti K."/>
            <person name="Salamov A."/>
            <person name="Andreopoulos B."/>
            <person name="Baker S."/>
            <person name="Barry K."/>
            <person name="Bills G."/>
            <person name="Bluhm B."/>
            <person name="Cannon C."/>
            <person name="Castanera R."/>
            <person name="Culley D."/>
            <person name="Daum C."/>
            <person name="Ezra D."/>
            <person name="Gonzalez J."/>
            <person name="Henrissat B."/>
            <person name="Kuo A."/>
            <person name="Liang C."/>
            <person name="Lipzen A."/>
            <person name="Lutzoni F."/>
            <person name="Magnuson J."/>
            <person name="Mondo S."/>
            <person name="Nolan M."/>
            <person name="Ohm R."/>
            <person name="Pangilinan J."/>
            <person name="Park H.-J."/>
            <person name="Ramirez L."/>
            <person name="Alfaro M."/>
            <person name="Sun H."/>
            <person name="Tritt A."/>
            <person name="Yoshinaga Y."/>
            <person name="Zwiers L.-H."/>
            <person name="Turgeon B."/>
            <person name="Goodwin S."/>
            <person name="Spatafora J."/>
            <person name="Crous P."/>
            <person name="Grigoriev I."/>
        </authorList>
    </citation>
    <scope>NUCLEOTIDE SEQUENCE</scope>
    <source>
        <strain evidence="2">CBS 119687</strain>
    </source>
</reference>
<dbReference type="Proteomes" id="UP000799771">
    <property type="component" value="Unassembled WGS sequence"/>
</dbReference>
<feature type="transmembrane region" description="Helical" evidence="1">
    <location>
        <begin position="412"/>
        <end position="434"/>
    </location>
</feature>
<dbReference type="RefSeq" id="XP_033528057.1">
    <property type="nucleotide sequence ID" value="XM_033673523.1"/>
</dbReference>